<evidence type="ECO:0000313" key="2">
    <source>
        <dbReference type="Proteomes" id="UP001164539"/>
    </source>
</evidence>
<protein>
    <submittedName>
        <fullName evidence="1">Uncharacterized protein</fullName>
    </submittedName>
</protein>
<reference evidence="1 2" key="1">
    <citation type="journal article" date="2023" name="Science">
        <title>Complex scaffold remodeling in plant triterpene biosynthesis.</title>
        <authorList>
            <person name="De La Pena R."/>
            <person name="Hodgson H."/>
            <person name="Liu J.C."/>
            <person name="Stephenson M.J."/>
            <person name="Martin A.C."/>
            <person name="Owen C."/>
            <person name="Harkess A."/>
            <person name="Leebens-Mack J."/>
            <person name="Jimenez L.E."/>
            <person name="Osbourn A."/>
            <person name="Sattely E.S."/>
        </authorList>
    </citation>
    <scope>NUCLEOTIDE SEQUENCE [LARGE SCALE GENOMIC DNA]</scope>
    <source>
        <strain evidence="2">cv. JPN11</strain>
        <tissue evidence="1">Leaf</tissue>
    </source>
</reference>
<comment type="caution">
    <text evidence="1">The sequence shown here is derived from an EMBL/GenBank/DDBJ whole genome shotgun (WGS) entry which is preliminary data.</text>
</comment>
<name>A0ACC1XM51_MELAZ</name>
<organism evidence="1 2">
    <name type="scientific">Melia azedarach</name>
    <name type="common">Chinaberry tree</name>
    <dbReference type="NCBI Taxonomy" id="155640"/>
    <lineage>
        <taxon>Eukaryota</taxon>
        <taxon>Viridiplantae</taxon>
        <taxon>Streptophyta</taxon>
        <taxon>Embryophyta</taxon>
        <taxon>Tracheophyta</taxon>
        <taxon>Spermatophyta</taxon>
        <taxon>Magnoliopsida</taxon>
        <taxon>eudicotyledons</taxon>
        <taxon>Gunneridae</taxon>
        <taxon>Pentapetalae</taxon>
        <taxon>rosids</taxon>
        <taxon>malvids</taxon>
        <taxon>Sapindales</taxon>
        <taxon>Meliaceae</taxon>
        <taxon>Melia</taxon>
    </lineage>
</organism>
<accession>A0ACC1XM51</accession>
<gene>
    <name evidence="1" type="ORF">OWV82_014720</name>
</gene>
<dbReference type="EMBL" id="CM051401">
    <property type="protein sequence ID" value="KAJ4712481.1"/>
    <property type="molecule type" value="Genomic_DNA"/>
</dbReference>
<proteinExistence type="predicted"/>
<keyword evidence="2" id="KW-1185">Reference proteome</keyword>
<dbReference type="Proteomes" id="UP001164539">
    <property type="component" value="Chromosome 8"/>
</dbReference>
<sequence length="76" mass="8739">MNEYLAHAVEQGIRRLGSRRFTDYLYSPITRASTTTTTTTTNSQNIHDGFYFRCRCCNSEVVLMKEDRSSHVALTD</sequence>
<evidence type="ECO:0000313" key="1">
    <source>
        <dbReference type="EMBL" id="KAJ4712481.1"/>
    </source>
</evidence>